<dbReference type="OrthoDB" id="9781156at2"/>
<reference evidence="2 4" key="1">
    <citation type="submission" date="2017-11" db="EMBL/GenBank/DDBJ databases">
        <title>Comparitive Functional Genomics of Dry Heat Resistant strains isolated from the Viking Spacecraft.</title>
        <authorList>
            <person name="Seuylemezian A."/>
            <person name="Cooper K."/>
            <person name="Vaishampayan P."/>
        </authorList>
    </citation>
    <scope>NUCLEOTIDE SEQUENCE [LARGE SCALE GENOMIC DNA]</scope>
    <source>
        <strain evidence="2 4">M4.6</strain>
    </source>
</reference>
<dbReference type="SUPFAM" id="SSF103473">
    <property type="entry name" value="MFS general substrate transporter"/>
    <property type="match status" value="1"/>
</dbReference>
<name>A0A2N5GPA1_9BACI</name>
<keyword evidence="5" id="KW-1185">Reference proteome</keyword>
<dbReference type="AlphaFoldDB" id="A0A2N5GPA1"/>
<dbReference type="RefSeq" id="WP_101576364.1">
    <property type="nucleotide sequence ID" value="NZ_PGVA01000013.1"/>
</dbReference>
<dbReference type="EMBL" id="PGVA01000013">
    <property type="protein sequence ID" value="PLR84398.1"/>
    <property type="molecule type" value="Genomic_DNA"/>
</dbReference>
<dbReference type="Proteomes" id="UP000235114">
    <property type="component" value="Unassembled WGS sequence"/>
</dbReference>
<evidence type="ECO:0008006" key="6">
    <source>
        <dbReference type="Google" id="ProtNLM"/>
    </source>
</evidence>
<keyword evidence="1" id="KW-0472">Membrane</keyword>
<dbReference type="InterPro" id="IPR036259">
    <property type="entry name" value="MFS_trans_sf"/>
</dbReference>
<protein>
    <recommendedName>
        <fullName evidence="6">Major facilitator superfamily (MFS) profile domain-containing protein</fullName>
    </recommendedName>
</protein>
<organism evidence="2 4">
    <name type="scientific">Bacillus canaveralius</name>
    <dbReference type="NCBI Taxonomy" id="1403243"/>
    <lineage>
        <taxon>Bacteria</taxon>
        <taxon>Bacillati</taxon>
        <taxon>Bacillota</taxon>
        <taxon>Bacilli</taxon>
        <taxon>Bacillales</taxon>
        <taxon>Bacillaceae</taxon>
        <taxon>Bacillus</taxon>
    </lineage>
</organism>
<comment type="caution">
    <text evidence="2">The sequence shown here is derived from an EMBL/GenBank/DDBJ whole genome shotgun (WGS) entry which is preliminary data.</text>
</comment>
<proteinExistence type="predicted"/>
<gene>
    <name evidence="2" type="ORF">CU635_06495</name>
    <name evidence="3" type="ORF">CVD25_02300</name>
</gene>
<evidence type="ECO:0000313" key="5">
    <source>
        <dbReference type="Proteomes" id="UP000235114"/>
    </source>
</evidence>
<feature type="transmembrane region" description="Helical" evidence="1">
    <location>
        <begin position="12"/>
        <end position="38"/>
    </location>
</feature>
<dbReference type="Proteomes" id="UP000234951">
    <property type="component" value="Unassembled WGS sequence"/>
</dbReference>
<keyword evidence="1" id="KW-1133">Transmembrane helix</keyword>
<keyword evidence="1" id="KW-0812">Transmembrane</keyword>
<reference evidence="3 5" key="2">
    <citation type="submission" date="2017-12" db="EMBL/GenBank/DDBJ databases">
        <title>Comparative Functional Genomics of Dry Heat Resistant strains isolated from the Viking Spacecraft.</title>
        <authorList>
            <person name="Seuylemezian A."/>
            <person name="Cooper K."/>
            <person name="Vaishampayan P."/>
        </authorList>
    </citation>
    <scope>NUCLEOTIDE SEQUENCE [LARGE SCALE GENOMIC DNA]</scope>
    <source>
        <strain evidence="3 5">ATCC 29669</strain>
    </source>
</reference>
<sequence>MIMLVGQLGGQASGIAVTLYTFILFIGATLGPIIAVSLLKTGSYLLTFESLALLLGIGLLVSLAIRPEKV</sequence>
<dbReference type="EMBL" id="PGVD01000008">
    <property type="protein sequence ID" value="PLS00600.1"/>
    <property type="molecule type" value="Genomic_DNA"/>
</dbReference>
<evidence type="ECO:0000313" key="2">
    <source>
        <dbReference type="EMBL" id="PLR84398.1"/>
    </source>
</evidence>
<evidence type="ECO:0000256" key="1">
    <source>
        <dbReference type="SAM" id="Phobius"/>
    </source>
</evidence>
<evidence type="ECO:0000313" key="3">
    <source>
        <dbReference type="EMBL" id="PLS00600.1"/>
    </source>
</evidence>
<accession>A0A2N5GPA1</accession>
<evidence type="ECO:0000313" key="4">
    <source>
        <dbReference type="Proteomes" id="UP000234951"/>
    </source>
</evidence>
<feature type="transmembrane region" description="Helical" evidence="1">
    <location>
        <begin position="44"/>
        <end position="65"/>
    </location>
</feature>